<sequence length="196" mass="21629">MSGIALGSLRITRSSNIAGLLRHAVAMTASLAALDLNDLGEAEPSDLIITSTDDRWPKQFQAEAMRRDSRLEPFFMRKLAISEPTKPLSIFFLSETVALNTGRLIPGGGLSAYLEHNKARMLDLRLAKEKQPLFARSHFELVVFRPSFDDPTYSVKQIDSLKRSIATLEAACDESLIRVSQVQSAAEAAERLLQVA</sequence>
<dbReference type="Proteomes" id="UP000644195">
    <property type="component" value="Unassembled WGS sequence"/>
</dbReference>
<evidence type="ECO:0000313" key="1">
    <source>
        <dbReference type="EMBL" id="MBM0138650.1"/>
    </source>
</evidence>
<accession>A0ABS1XB42</accession>
<dbReference type="EMBL" id="JAEVFO010000024">
    <property type="protein sequence ID" value="MBM0138650.1"/>
    <property type="molecule type" value="Genomic_DNA"/>
</dbReference>
<name>A0ABS1XB42_PSEC1</name>
<gene>
    <name evidence="1" type="ORF">JHZ66_07495</name>
</gene>
<protein>
    <submittedName>
        <fullName evidence="1">Uncharacterized protein</fullName>
    </submittedName>
</protein>
<proteinExistence type="predicted"/>
<keyword evidence="2" id="KW-1185">Reference proteome</keyword>
<evidence type="ECO:0000313" key="2">
    <source>
        <dbReference type="Proteomes" id="UP000644195"/>
    </source>
</evidence>
<comment type="caution">
    <text evidence="1">The sequence shown here is derived from an EMBL/GenBank/DDBJ whole genome shotgun (WGS) entry which is preliminary data.</text>
</comment>
<dbReference type="RefSeq" id="WP_144434328.1">
    <property type="nucleotide sequence ID" value="NZ_JAEVFO010000024.1"/>
</dbReference>
<organism evidence="1 2">
    <name type="scientific">Pseudomonas cannabina pv. alisalensis</name>
    <dbReference type="NCBI Taxonomy" id="757414"/>
    <lineage>
        <taxon>Bacteria</taxon>
        <taxon>Pseudomonadati</taxon>
        <taxon>Pseudomonadota</taxon>
        <taxon>Gammaproteobacteria</taxon>
        <taxon>Pseudomonadales</taxon>
        <taxon>Pseudomonadaceae</taxon>
        <taxon>Pseudomonas</taxon>
    </lineage>
</organism>
<reference evidence="1 2" key="1">
    <citation type="submission" date="2020-12" db="EMBL/GenBank/DDBJ databases">
        <title>Genome of Pca MAFF 106156.</title>
        <authorList>
            <person name="Fujikawa T."/>
            <person name="Inoue Y."/>
        </authorList>
    </citation>
    <scope>NUCLEOTIDE SEQUENCE [LARGE SCALE GENOMIC DNA]</scope>
    <source>
        <strain evidence="1 2">MAFF 106156</strain>
    </source>
</reference>